<organism evidence="4 5">
    <name type="scientific">Tuber borchii</name>
    <name type="common">White truffle</name>
    <dbReference type="NCBI Taxonomy" id="42251"/>
    <lineage>
        <taxon>Eukaryota</taxon>
        <taxon>Fungi</taxon>
        <taxon>Dikarya</taxon>
        <taxon>Ascomycota</taxon>
        <taxon>Pezizomycotina</taxon>
        <taxon>Pezizomycetes</taxon>
        <taxon>Pezizales</taxon>
        <taxon>Tuberaceae</taxon>
        <taxon>Tuber</taxon>
    </lineage>
</organism>
<reference evidence="4 5" key="1">
    <citation type="submission" date="2017-04" db="EMBL/GenBank/DDBJ databases">
        <title>Draft genome sequence of Tuber borchii Vittad., a whitish edible truffle.</title>
        <authorList>
            <consortium name="DOE Joint Genome Institute"/>
            <person name="Murat C."/>
            <person name="Kuo A."/>
            <person name="Barry K.W."/>
            <person name="Clum A."/>
            <person name="Dockter R.B."/>
            <person name="Fauchery L."/>
            <person name="Iotti M."/>
            <person name="Kohler A."/>
            <person name="Labutti K."/>
            <person name="Lindquist E.A."/>
            <person name="Lipzen A."/>
            <person name="Ohm R.A."/>
            <person name="Wang M."/>
            <person name="Grigoriev I.V."/>
            <person name="Zambonelli A."/>
            <person name="Martin F.M."/>
        </authorList>
    </citation>
    <scope>NUCLEOTIDE SEQUENCE [LARGE SCALE GENOMIC DNA]</scope>
    <source>
        <strain evidence="4 5">Tbo3840</strain>
    </source>
</reference>
<keyword evidence="2" id="KW-0732">Signal</keyword>
<dbReference type="AlphaFoldDB" id="A0A2T7A5F5"/>
<evidence type="ECO:0000256" key="1">
    <source>
        <dbReference type="SAM" id="MobiDB-lite"/>
    </source>
</evidence>
<keyword evidence="5" id="KW-1185">Reference proteome</keyword>
<accession>A0A2T7A5F5</accession>
<evidence type="ECO:0000256" key="2">
    <source>
        <dbReference type="SAM" id="SignalP"/>
    </source>
</evidence>
<feature type="compositionally biased region" description="Polar residues" evidence="1">
    <location>
        <begin position="92"/>
        <end position="105"/>
    </location>
</feature>
<sequence length="272" mass="29001">MHVPTRNPLQFVGVALLALISGVHGHSWIDSLSVVSGANSAPFKNTTTIQQGPPGAGQQGTGLGYIRAYQGHIDATAVYLITAPKLDSNICRSSQQQNPTANTAQFPRLSASPGDSIQGTYLKNGHISKPDAPDGTPGTIYWFGTANAKPDDTLANVKQWTVDGKGGDGRGKLLANPSNFDDGTCVEPNVTPIANQRTAAGCGGPCKSAFKLPQDAKVGSTFTVYWVWDYSNHFGPTKKGHVEWYTSCTDIQVVAPKRKRFLNGSAKFRGRL</sequence>
<feature type="domain" description="DUF7492" evidence="3">
    <location>
        <begin position="24"/>
        <end position="259"/>
    </location>
</feature>
<protein>
    <recommendedName>
        <fullName evidence="3">DUF7492 domain-containing protein</fullName>
    </recommendedName>
</protein>
<feature type="chain" id="PRO_5015786677" description="DUF7492 domain-containing protein" evidence="2">
    <location>
        <begin position="26"/>
        <end position="272"/>
    </location>
</feature>
<dbReference type="OrthoDB" id="64281at2759"/>
<feature type="region of interest" description="Disordered" evidence="1">
    <location>
        <begin position="92"/>
        <end position="134"/>
    </location>
</feature>
<evidence type="ECO:0000259" key="3">
    <source>
        <dbReference type="Pfam" id="PF24320"/>
    </source>
</evidence>
<dbReference type="Pfam" id="PF24320">
    <property type="entry name" value="DUF7492"/>
    <property type="match status" value="1"/>
</dbReference>
<evidence type="ECO:0000313" key="5">
    <source>
        <dbReference type="Proteomes" id="UP000244722"/>
    </source>
</evidence>
<evidence type="ECO:0000313" key="4">
    <source>
        <dbReference type="EMBL" id="PUU82976.1"/>
    </source>
</evidence>
<name>A0A2T7A5F5_TUBBO</name>
<gene>
    <name evidence="4" type="ORF">B9Z19DRAFT_1040131</name>
</gene>
<dbReference type="Proteomes" id="UP000244722">
    <property type="component" value="Unassembled WGS sequence"/>
</dbReference>
<dbReference type="InterPro" id="IPR055915">
    <property type="entry name" value="DUF7492"/>
</dbReference>
<dbReference type="EMBL" id="NESQ01000019">
    <property type="protein sequence ID" value="PUU82976.1"/>
    <property type="molecule type" value="Genomic_DNA"/>
</dbReference>
<proteinExistence type="predicted"/>
<comment type="caution">
    <text evidence="4">The sequence shown here is derived from an EMBL/GenBank/DDBJ whole genome shotgun (WGS) entry which is preliminary data.</text>
</comment>
<feature type="signal peptide" evidence="2">
    <location>
        <begin position="1"/>
        <end position="25"/>
    </location>
</feature>